<evidence type="ECO:0000313" key="4">
    <source>
        <dbReference type="EnsemblMetazoa" id="GBRI037880-PA"/>
    </source>
</evidence>
<sequence>MNKTWLGGVSFCMDFAKKILKKYGWKEGDGLGKKSNGIAKALRPALKFDKAGFGADLAANDFNNHWWERVFNEAASNVNVDQKVDGGVEFTLRNKGNGIESSKGYSLKKQKNAKNNPFGNFLQTSTLKAGGMQMDNLDKIKTADLEVAKVSVMTDEELFAACHGRTTHKGARHGLKLTGKLSRLQKQEEDLLANMQANEQGRINGDALLQNIKEKQISKIVSVVTKRKRKKIPKESLESAEGWLALKTTGLSTKKRKCEKNMQHSSETSEAKKEGTNRSKL</sequence>
<evidence type="ECO:0000256" key="2">
    <source>
        <dbReference type="SAM" id="MobiDB-lite"/>
    </source>
</evidence>
<dbReference type="Pfam" id="PF01585">
    <property type="entry name" value="G-patch"/>
    <property type="match status" value="1"/>
</dbReference>
<accession>A0A1A9WZ28</accession>
<feature type="domain" description="G-patch" evidence="3">
    <location>
        <begin position="12"/>
        <end position="58"/>
    </location>
</feature>
<dbReference type="STRING" id="37001.A0A1A9WZ28"/>
<proteinExistence type="predicted"/>
<dbReference type="InterPro" id="IPR050656">
    <property type="entry name" value="PINX1"/>
</dbReference>
<dbReference type="InterPro" id="IPR000467">
    <property type="entry name" value="G_patch_dom"/>
</dbReference>
<dbReference type="AlphaFoldDB" id="A0A1A9WZ28"/>
<evidence type="ECO:0000259" key="3">
    <source>
        <dbReference type="PROSITE" id="PS50174"/>
    </source>
</evidence>
<dbReference type="PROSITE" id="PS50174">
    <property type="entry name" value="G_PATCH"/>
    <property type="match status" value="1"/>
</dbReference>
<dbReference type="EnsemblMetazoa" id="GBRI037880-RA">
    <property type="protein sequence ID" value="GBRI037880-PA"/>
    <property type="gene ID" value="GBRI037880"/>
</dbReference>
<dbReference type="GO" id="GO:0003676">
    <property type="term" value="F:nucleic acid binding"/>
    <property type="evidence" value="ECO:0007669"/>
    <property type="project" value="InterPro"/>
</dbReference>
<keyword evidence="5" id="KW-1185">Reference proteome</keyword>
<dbReference type="SMART" id="SM00443">
    <property type="entry name" value="G_patch"/>
    <property type="match status" value="1"/>
</dbReference>
<feature type="region of interest" description="Disordered" evidence="2">
    <location>
        <begin position="253"/>
        <end position="281"/>
    </location>
</feature>
<feature type="compositionally biased region" description="Basic and acidic residues" evidence="2">
    <location>
        <begin position="259"/>
        <end position="281"/>
    </location>
</feature>
<dbReference type="GO" id="GO:0005730">
    <property type="term" value="C:nucleolus"/>
    <property type="evidence" value="ECO:0007669"/>
    <property type="project" value="TreeGrafter"/>
</dbReference>
<reference evidence="5" key="1">
    <citation type="submission" date="2014-03" db="EMBL/GenBank/DDBJ databases">
        <authorList>
            <person name="Aksoy S."/>
            <person name="Warren W."/>
            <person name="Wilson R.K."/>
        </authorList>
    </citation>
    <scope>NUCLEOTIDE SEQUENCE [LARGE SCALE GENOMIC DNA]</scope>
    <source>
        <strain evidence="5">IAEA</strain>
    </source>
</reference>
<dbReference type="Proteomes" id="UP000091820">
    <property type="component" value="Unassembled WGS sequence"/>
</dbReference>
<protein>
    <recommendedName>
        <fullName evidence="1">G patch domain-containing protein 4</fullName>
    </recommendedName>
</protein>
<reference evidence="4" key="2">
    <citation type="submission" date="2020-05" db="UniProtKB">
        <authorList>
            <consortium name="EnsemblMetazoa"/>
        </authorList>
    </citation>
    <scope>IDENTIFICATION</scope>
    <source>
        <strain evidence="4">IAEA</strain>
    </source>
</reference>
<name>A0A1A9WZ28_9MUSC</name>
<dbReference type="PANTHER" id="PTHR23149:SF9">
    <property type="entry name" value="G PATCH DOMAIN-CONTAINING PROTEIN 4"/>
    <property type="match status" value="1"/>
</dbReference>
<dbReference type="PANTHER" id="PTHR23149">
    <property type="entry name" value="G PATCH DOMAIN CONTAINING PROTEIN"/>
    <property type="match status" value="1"/>
</dbReference>
<evidence type="ECO:0000313" key="5">
    <source>
        <dbReference type="Proteomes" id="UP000091820"/>
    </source>
</evidence>
<organism evidence="4 5">
    <name type="scientific">Glossina brevipalpis</name>
    <dbReference type="NCBI Taxonomy" id="37001"/>
    <lineage>
        <taxon>Eukaryota</taxon>
        <taxon>Metazoa</taxon>
        <taxon>Ecdysozoa</taxon>
        <taxon>Arthropoda</taxon>
        <taxon>Hexapoda</taxon>
        <taxon>Insecta</taxon>
        <taxon>Pterygota</taxon>
        <taxon>Neoptera</taxon>
        <taxon>Endopterygota</taxon>
        <taxon>Diptera</taxon>
        <taxon>Brachycera</taxon>
        <taxon>Muscomorpha</taxon>
        <taxon>Hippoboscoidea</taxon>
        <taxon>Glossinidae</taxon>
        <taxon>Glossina</taxon>
    </lineage>
</organism>
<evidence type="ECO:0000256" key="1">
    <source>
        <dbReference type="ARBA" id="ARBA00040365"/>
    </source>
</evidence>
<dbReference type="VEuPathDB" id="VectorBase:GBRI037880"/>